<dbReference type="CDD" id="cd07560">
    <property type="entry name" value="Peptidase_S41_CPP"/>
    <property type="match status" value="1"/>
</dbReference>
<dbReference type="RefSeq" id="WP_377578383.1">
    <property type="nucleotide sequence ID" value="NZ_JBHTKA010000002.1"/>
</dbReference>
<evidence type="ECO:0000256" key="6">
    <source>
        <dbReference type="SAM" id="MobiDB-lite"/>
    </source>
</evidence>
<keyword evidence="2 5" id="KW-0645">Protease</keyword>
<accession>A0ABW3K3L3</accession>
<dbReference type="Pfam" id="PF17804">
    <property type="entry name" value="TSP_NTD"/>
    <property type="match status" value="1"/>
</dbReference>
<dbReference type="SMART" id="SM00228">
    <property type="entry name" value="PDZ"/>
    <property type="match status" value="1"/>
</dbReference>
<organism evidence="8 9">
    <name type="scientific">Ohtaekwangia kribbensis</name>
    <dbReference type="NCBI Taxonomy" id="688913"/>
    <lineage>
        <taxon>Bacteria</taxon>
        <taxon>Pseudomonadati</taxon>
        <taxon>Bacteroidota</taxon>
        <taxon>Cytophagia</taxon>
        <taxon>Cytophagales</taxon>
        <taxon>Fulvivirgaceae</taxon>
        <taxon>Ohtaekwangia</taxon>
    </lineage>
</organism>
<evidence type="ECO:0000256" key="1">
    <source>
        <dbReference type="ARBA" id="ARBA00009179"/>
    </source>
</evidence>
<protein>
    <submittedName>
        <fullName evidence="8">Carboxy terminal-processing peptidase</fullName>
        <ecNumber evidence="8">3.4.21.102</ecNumber>
    </submittedName>
</protein>
<keyword evidence="4 5" id="KW-0720">Serine protease</keyword>
<sequence>MMMKKTFFAGIISTVLLVPGFLFGGIADTTQLKPKPVFGKEAKVVTYILDNNHYRKITLNDSLSSVILDSYIKNLDNNKTYFTSADLATFEKYRLVIDDMTRAENVNAAFDIYTAFRKRFVERMDYISKNLIKEKFDYTTNEFYETDRDKEPWCKNEQELNEVWRKIIKSQALSLKLAGKTQAEIEKMLTERYDRFRKSILQFNSDDVFSLYMNSITESYDPHTNYLSPKAADIFKQNMSLSLEGIGARLQTENDYTKVAEVIVGGPAHKSDLIHNGDRIIGVGQGEKGEIVDVIGWRIDDVVKLIKGPKGTTVKLQILPVESGVNGPSKTIQIVRDKVKLEDQQAKKSVMHYEKDGKNMNLGVITLPSFYMDFEAYQKGDPNYTSTSRDVKRLIKELQDEKVDGIVLDLRNNGGGSLTEAIELTGLFIKEGPVVQVKNSLNRIDVQTDDNPAVIYNGPLVVLTNRFSASASEIFAGAIQDYHRGVVVGESTFGKGTVQTVIDLKRFINDPDNEVGELKLTFQKFYRVTGSSTQNKGVTPDVKLPTALDPQQFGESSNPSALPWDEIRGTLFQKTPVINDRVIANLNKSYQERLKSDKTLAQFVNDTEEVRQSYRDTKVSLNEVARKKEMEDAEKKKASRTSLSTSLPNKEIPTSDLKELDDEYLREGLFVLGDLIITKIG</sequence>
<dbReference type="SUPFAM" id="SSF50156">
    <property type="entry name" value="PDZ domain-like"/>
    <property type="match status" value="1"/>
</dbReference>
<dbReference type="Gene3D" id="3.90.226.10">
    <property type="entry name" value="2-enoyl-CoA Hydratase, Chain A, domain 1"/>
    <property type="match status" value="1"/>
</dbReference>
<dbReference type="SUPFAM" id="SSF52096">
    <property type="entry name" value="ClpP/crotonase"/>
    <property type="match status" value="1"/>
</dbReference>
<reference evidence="9" key="1">
    <citation type="journal article" date="2019" name="Int. J. Syst. Evol. Microbiol.">
        <title>The Global Catalogue of Microorganisms (GCM) 10K type strain sequencing project: providing services to taxonomists for standard genome sequencing and annotation.</title>
        <authorList>
            <consortium name="The Broad Institute Genomics Platform"/>
            <consortium name="The Broad Institute Genome Sequencing Center for Infectious Disease"/>
            <person name="Wu L."/>
            <person name="Ma J."/>
        </authorList>
    </citation>
    <scope>NUCLEOTIDE SEQUENCE [LARGE SCALE GENOMIC DNA]</scope>
    <source>
        <strain evidence="9">CCUG 58938</strain>
    </source>
</reference>
<dbReference type="CDD" id="cd06782">
    <property type="entry name" value="cpPDZ_CPP-like"/>
    <property type="match status" value="1"/>
</dbReference>
<evidence type="ECO:0000256" key="4">
    <source>
        <dbReference type="ARBA" id="ARBA00022825"/>
    </source>
</evidence>
<evidence type="ECO:0000313" key="8">
    <source>
        <dbReference type="EMBL" id="MFD0999582.1"/>
    </source>
</evidence>
<evidence type="ECO:0000259" key="7">
    <source>
        <dbReference type="PROSITE" id="PS50106"/>
    </source>
</evidence>
<dbReference type="InterPro" id="IPR001478">
    <property type="entry name" value="PDZ"/>
</dbReference>
<dbReference type="EC" id="3.4.21.102" evidence="8"/>
<dbReference type="InterPro" id="IPR020992">
    <property type="entry name" value="Tail_Prtase_C"/>
</dbReference>
<proteinExistence type="inferred from homology"/>
<dbReference type="EMBL" id="JBHTKA010000002">
    <property type="protein sequence ID" value="MFD0999582.1"/>
    <property type="molecule type" value="Genomic_DNA"/>
</dbReference>
<evidence type="ECO:0000256" key="5">
    <source>
        <dbReference type="RuleBase" id="RU004404"/>
    </source>
</evidence>
<evidence type="ECO:0000256" key="2">
    <source>
        <dbReference type="ARBA" id="ARBA00022670"/>
    </source>
</evidence>
<dbReference type="PANTHER" id="PTHR32060">
    <property type="entry name" value="TAIL-SPECIFIC PROTEASE"/>
    <property type="match status" value="1"/>
</dbReference>
<keyword evidence="3 5" id="KW-0378">Hydrolase</keyword>
<comment type="similarity">
    <text evidence="1 5">Belongs to the peptidase S41A family.</text>
</comment>
<feature type="compositionally biased region" description="Basic and acidic residues" evidence="6">
    <location>
        <begin position="625"/>
        <end position="636"/>
    </location>
</feature>
<dbReference type="Gene3D" id="2.30.42.10">
    <property type="match status" value="1"/>
</dbReference>
<dbReference type="InterPro" id="IPR005151">
    <property type="entry name" value="Tail-specific_protease"/>
</dbReference>
<dbReference type="InterPro" id="IPR004447">
    <property type="entry name" value="Peptidase_S41A"/>
</dbReference>
<dbReference type="Pfam" id="PF03572">
    <property type="entry name" value="Peptidase_S41"/>
    <property type="match status" value="1"/>
</dbReference>
<dbReference type="NCBIfam" id="TIGR00225">
    <property type="entry name" value="prc"/>
    <property type="match status" value="1"/>
</dbReference>
<evidence type="ECO:0000313" key="9">
    <source>
        <dbReference type="Proteomes" id="UP001597112"/>
    </source>
</evidence>
<dbReference type="InterPro" id="IPR040573">
    <property type="entry name" value="TSP_N"/>
</dbReference>
<dbReference type="GO" id="GO:0004252">
    <property type="term" value="F:serine-type endopeptidase activity"/>
    <property type="evidence" value="ECO:0007669"/>
    <property type="project" value="UniProtKB-EC"/>
</dbReference>
<dbReference type="InterPro" id="IPR029045">
    <property type="entry name" value="ClpP/crotonase-like_dom_sf"/>
</dbReference>
<feature type="domain" description="PDZ" evidence="7">
    <location>
        <begin position="231"/>
        <end position="307"/>
    </location>
</feature>
<keyword evidence="9" id="KW-1185">Reference proteome</keyword>
<dbReference type="SMART" id="SM00245">
    <property type="entry name" value="TSPc"/>
    <property type="match status" value="1"/>
</dbReference>
<dbReference type="InterPro" id="IPR036034">
    <property type="entry name" value="PDZ_sf"/>
</dbReference>
<dbReference type="Pfam" id="PF11818">
    <property type="entry name" value="DUF3340"/>
    <property type="match status" value="1"/>
</dbReference>
<comment type="caution">
    <text evidence="8">The sequence shown here is derived from an EMBL/GenBank/DDBJ whole genome shotgun (WGS) entry which is preliminary data.</text>
</comment>
<dbReference type="PROSITE" id="PS50106">
    <property type="entry name" value="PDZ"/>
    <property type="match status" value="1"/>
</dbReference>
<evidence type="ECO:0000256" key="3">
    <source>
        <dbReference type="ARBA" id="ARBA00022801"/>
    </source>
</evidence>
<feature type="region of interest" description="Disordered" evidence="6">
    <location>
        <begin position="625"/>
        <end position="652"/>
    </location>
</feature>
<dbReference type="Pfam" id="PF00595">
    <property type="entry name" value="PDZ"/>
    <property type="match status" value="1"/>
</dbReference>
<dbReference type="PANTHER" id="PTHR32060:SF22">
    <property type="entry name" value="CARBOXYL-TERMINAL-PROCESSING PEPTIDASE 3, CHLOROPLASTIC"/>
    <property type="match status" value="1"/>
</dbReference>
<name>A0ABW3K3L3_9BACT</name>
<dbReference type="Proteomes" id="UP001597112">
    <property type="component" value="Unassembled WGS sequence"/>
</dbReference>
<gene>
    <name evidence="8" type="ORF">ACFQ21_09705</name>
</gene>